<dbReference type="InterPro" id="IPR000504">
    <property type="entry name" value="RRM_dom"/>
</dbReference>
<organism evidence="4 5">
    <name type="scientific">Porites evermanni</name>
    <dbReference type="NCBI Taxonomy" id="104178"/>
    <lineage>
        <taxon>Eukaryota</taxon>
        <taxon>Metazoa</taxon>
        <taxon>Cnidaria</taxon>
        <taxon>Anthozoa</taxon>
        <taxon>Hexacorallia</taxon>
        <taxon>Scleractinia</taxon>
        <taxon>Fungiina</taxon>
        <taxon>Poritidae</taxon>
        <taxon>Porites</taxon>
    </lineage>
</organism>
<name>A0ABN8M2M8_9CNID</name>
<dbReference type="PANTHER" id="PTHR11176">
    <property type="entry name" value="BOULE-RELATED"/>
    <property type="match status" value="1"/>
</dbReference>
<feature type="non-terminal residue" evidence="4">
    <location>
        <position position="120"/>
    </location>
</feature>
<dbReference type="PANTHER" id="PTHR11176:SF57">
    <property type="entry name" value="PROTEIN BOULE"/>
    <property type="match status" value="1"/>
</dbReference>
<feature type="non-terminal residue" evidence="4">
    <location>
        <position position="1"/>
    </location>
</feature>
<dbReference type="PROSITE" id="PS50102">
    <property type="entry name" value="RRM"/>
    <property type="match status" value="1"/>
</dbReference>
<evidence type="ECO:0000256" key="1">
    <source>
        <dbReference type="ARBA" id="ARBA00022884"/>
    </source>
</evidence>
<gene>
    <name evidence="4" type="ORF">PEVE_00020264</name>
</gene>
<dbReference type="SUPFAM" id="SSF54928">
    <property type="entry name" value="RNA-binding domain, RBD"/>
    <property type="match status" value="1"/>
</dbReference>
<reference evidence="4 5" key="1">
    <citation type="submission" date="2022-05" db="EMBL/GenBank/DDBJ databases">
        <authorList>
            <consortium name="Genoscope - CEA"/>
            <person name="William W."/>
        </authorList>
    </citation>
    <scope>NUCLEOTIDE SEQUENCE [LARGE SCALE GENOMIC DNA]</scope>
</reference>
<evidence type="ECO:0000313" key="4">
    <source>
        <dbReference type="EMBL" id="CAH3023729.1"/>
    </source>
</evidence>
<evidence type="ECO:0000256" key="2">
    <source>
        <dbReference type="PROSITE-ProRule" id="PRU00176"/>
    </source>
</evidence>
<dbReference type="Pfam" id="PF00076">
    <property type="entry name" value="RRM_1"/>
    <property type="match status" value="1"/>
</dbReference>
<dbReference type="Gene3D" id="3.30.70.330">
    <property type="match status" value="1"/>
</dbReference>
<evidence type="ECO:0000313" key="5">
    <source>
        <dbReference type="Proteomes" id="UP001159427"/>
    </source>
</evidence>
<comment type="caution">
    <text evidence="4">The sequence shown here is derived from an EMBL/GenBank/DDBJ whole genome shotgun (WGS) entry which is preliminary data.</text>
</comment>
<dbReference type="InterPro" id="IPR035979">
    <property type="entry name" value="RBD_domain_sf"/>
</dbReference>
<evidence type="ECO:0000259" key="3">
    <source>
        <dbReference type="PROSITE" id="PS50102"/>
    </source>
</evidence>
<dbReference type="SMART" id="SM00360">
    <property type="entry name" value="RRM"/>
    <property type="match status" value="1"/>
</dbReference>
<keyword evidence="1 2" id="KW-0694">RNA-binding</keyword>
<feature type="domain" description="RRM" evidence="3">
    <location>
        <begin position="10"/>
        <end position="112"/>
    </location>
</feature>
<keyword evidence="5" id="KW-1185">Reference proteome</keyword>
<accession>A0ABN8M2M8</accession>
<proteinExistence type="predicted"/>
<dbReference type="Proteomes" id="UP001159427">
    <property type="component" value="Unassembled WGS sequence"/>
</dbReference>
<dbReference type="EMBL" id="CALNXI010000272">
    <property type="protein sequence ID" value="CAH3023729.1"/>
    <property type="molecule type" value="Genomic_DNA"/>
</dbReference>
<sequence length="120" mass="13917">LPVEQVKIPYRIFVGGIAFNTTKEELKEFFSRYGAVRDSKIIRDAEGLSKGYGFVTFFREEDAKKVMSMVSLLLSRVCLMKKKQVFTTLFVLFFKGTIFFKEKRLNISEAYRKQSPVHAT</sequence>
<dbReference type="InterPro" id="IPR012677">
    <property type="entry name" value="Nucleotide-bd_a/b_plait_sf"/>
</dbReference>
<protein>
    <recommendedName>
        <fullName evidence="3">RRM domain-containing protein</fullName>
    </recommendedName>
</protein>